<evidence type="ECO:0000313" key="8">
    <source>
        <dbReference type="EMBL" id="OQD96631.1"/>
    </source>
</evidence>
<feature type="domain" description="Xylanolytic transcriptional activator regulatory" evidence="7">
    <location>
        <begin position="93"/>
        <end position="165"/>
    </location>
</feature>
<keyword evidence="2" id="KW-0805">Transcription regulation</keyword>
<reference evidence="9" key="1">
    <citation type="journal article" date="2017" name="Nat. Microbiol.">
        <title>Global analysis of biosynthetic gene clusters reveals vast potential of secondary metabolite production in Penicillium species.</title>
        <authorList>
            <person name="Nielsen J.C."/>
            <person name="Grijseels S."/>
            <person name="Prigent S."/>
            <person name="Ji B."/>
            <person name="Dainat J."/>
            <person name="Nielsen K.F."/>
            <person name="Frisvad J.C."/>
            <person name="Workman M."/>
            <person name="Nielsen J."/>
        </authorList>
    </citation>
    <scope>NUCLEOTIDE SEQUENCE [LARGE SCALE GENOMIC DNA]</scope>
    <source>
        <strain evidence="9">IBT 29525</strain>
    </source>
</reference>
<dbReference type="SMART" id="SM00906">
    <property type="entry name" value="Fungal_trans"/>
    <property type="match status" value="1"/>
</dbReference>
<dbReference type="STRING" id="60172.A0A1V6R5R1"/>
<name>A0A1V6R5R1_9EURO</name>
<dbReference type="AlphaFoldDB" id="A0A1V6R5R1"/>
<evidence type="ECO:0000256" key="1">
    <source>
        <dbReference type="ARBA" id="ARBA00004123"/>
    </source>
</evidence>
<dbReference type="EMBL" id="MDYO01000015">
    <property type="protein sequence ID" value="OQD96631.1"/>
    <property type="molecule type" value="Genomic_DNA"/>
</dbReference>
<feature type="signal peptide" evidence="6">
    <location>
        <begin position="1"/>
        <end position="26"/>
    </location>
</feature>
<keyword evidence="6" id="KW-0732">Signal</keyword>
<protein>
    <recommendedName>
        <fullName evidence="7">Xylanolytic transcriptional activator regulatory domain-containing protein</fullName>
    </recommendedName>
</protein>
<dbReference type="Proteomes" id="UP000191612">
    <property type="component" value="Unassembled WGS sequence"/>
</dbReference>
<keyword evidence="4" id="KW-0539">Nucleus</keyword>
<dbReference type="GO" id="GO:0008270">
    <property type="term" value="F:zinc ion binding"/>
    <property type="evidence" value="ECO:0007669"/>
    <property type="project" value="InterPro"/>
</dbReference>
<dbReference type="GO" id="GO:0005634">
    <property type="term" value="C:nucleus"/>
    <property type="evidence" value="ECO:0007669"/>
    <property type="project" value="UniProtKB-SubCell"/>
</dbReference>
<feature type="transmembrane region" description="Helical" evidence="5">
    <location>
        <begin position="315"/>
        <end position="337"/>
    </location>
</feature>
<comment type="subcellular location">
    <subcellularLocation>
        <location evidence="1">Nucleus</location>
    </subcellularLocation>
</comment>
<evidence type="ECO:0000256" key="2">
    <source>
        <dbReference type="ARBA" id="ARBA00023015"/>
    </source>
</evidence>
<evidence type="ECO:0000256" key="5">
    <source>
        <dbReference type="SAM" id="Phobius"/>
    </source>
</evidence>
<gene>
    <name evidence="8" type="ORF">PENSOL_c015G02083</name>
</gene>
<evidence type="ECO:0000256" key="6">
    <source>
        <dbReference type="SAM" id="SignalP"/>
    </source>
</evidence>
<comment type="caution">
    <text evidence="8">The sequence shown here is derived from an EMBL/GenBank/DDBJ whole genome shotgun (WGS) entry which is preliminary data.</text>
</comment>
<dbReference type="InterPro" id="IPR007219">
    <property type="entry name" value="XnlR_reg_dom"/>
</dbReference>
<dbReference type="PANTHER" id="PTHR31001">
    <property type="entry name" value="UNCHARACTERIZED TRANSCRIPTIONAL REGULATORY PROTEIN"/>
    <property type="match status" value="1"/>
</dbReference>
<organism evidence="8 9">
    <name type="scientific">Penicillium solitum</name>
    <dbReference type="NCBI Taxonomy" id="60172"/>
    <lineage>
        <taxon>Eukaryota</taxon>
        <taxon>Fungi</taxon>
        <taxon>Dikarya</taxon>
        <taxon>Ascomycota</taxon>
        <taxon>Pezizomycotina</taxon>
        <taxon>Eurotiomycetes</taxon>
        <taxon>Eurotiomycetidae</taxon>
        <taxon>Eurotiales</taxon>
        <taxon>Aspergillaceae</taxon>
        <taxon>Penicillium</taxon>
    </lineage>
</organism>
<dbReference type="CDD" id="cd12148">
    <property type="entry name" value="fungal_TF_MHR"/>
    <property type="match status" value="1"/>
</dbReference>
<evidence type="ECO:0000256" key="3">
    <source>
        <dbReference type="ARBA" id="ARBA00023163"/>
    </source>
</evidence>
<dbReference type="PANTHER" id="PTHR31001:SF40">
    <property type="entry name" value="ZN(II)2CYS6 TRANSCRIPTION FACTOR (EUROFUNG)"/>
    <property type="match status" value="1"/>
</dbReference>
<dbReference type="GO" id="GO:0003677">
    <property type="term" value="F:DNA binding"/>
    <property type="evidence" value="ECO:0007669"/>
    <property type="project" value="InterPro"/>
</dbReference>
<keyword evidence="5" id="KW-0472">Membrane</keyword>
<feature type="chain" id="PRO_5012776942" description="Xylanolytic transcriptional activator regulatory domain-containing protein" evidence="6">
    <location>
        <begin position="27"/>
        <end position="445"/>
    </location>
</feature>
<keyword evidence="3" id="KW-0804">Transcription</keyword>
<evidence type="ECO:0000259" key="7">
    <source>
        <dbReference type="SMART" id="SM00906"/>
    </source>
</evidence>
<dbReference type="InterPro" id="IPR050613">
    <property type="entry name" value="Sec_Metabolite_Reg"/>
</dbReference>
<keyword evidence="5" id="KW-1133">Transmembrane helix</keyword>
<keyword evidence="9" id="KW-1185">Reference proteome</keyword>
<evidence type="ECO:0000313" key="9">
    <source>
        <dbReference type="Proteomes" id="UP000191612"/>
    </source>
</evidence>
<dbReference type="GO" id="GO:0006351">
    <property type="term" value="P:DNA-templated transcription"/>
    <property type="evidence" value="ECO:0007669"/>
    <property type="project" value="InterPro"/>
</dbReference>
<evidence type="ECO:0000256" key="4">
    <source>
        <dbReference type="ARBA" id="ARBA00023242"/>
    </source>
</evidence>
<keyword evidence="5" id="KW-0812">Transmembrane</keyword>
<sequence>MKTDPQSAPLPFLGLIFVIFSLAVTSLEDENTLIAELSTESSHACSVRNIAAQYRSIAMRCLAADNFMIQNNLCTLQCLVLLIYAIGHAGGPTWSLLGTTLHIAIGIGCSVDPDNLDVSIIEGEERRRSWAALLMLYTIQSTCIGTTMPIHIQTDVALPADVDDEDLLDSTRDSPQSSPHRLTQMSYILCKFRLCNLAFDICRLSSSTQLPSRALTEKFNQLLEMELSKHMSLFETVTNMPFYHVAHFYIVSSYAHHLFLLLHRPYLGADETADSDQSFAAHIRESRQRCNDSAMKILSNFESFFRNKNLKVYHWYLKGLGSFQSFLAITTLMVLMAKRNTSATTKLAMRTAIKTCLDIFSQMAPTSQTSAKALTVLECFVQSPLSEFQQVAFDQAHFTSPPSSNHNATADTWNFLPQVEDFLHEIPSEQWLLPSEFPWGGARQL</sequence>
<proteinExistence type="predicted"/>
<accession>A0A1V6R5R1</accession>